<feature type="transmembrane region" description="Helical" evidence="1">
    <location>
        <begin position="24"/>
        <end position="43"/>
    </location>
</feature>
<feature type="transmembrane region" description="Helical" evidence="1">
    <location>
        <begin position="97"/>
        <end position="120"/>
    </location>
</feature>
<keyword evidence="4" id="KW-1185">Reference proteome</keyword>
<dbReference type="PANTHER" id="PTHR30336">
    <property type="entry name" value="INNER MEMBRANE PROTEIN, PROBABLE PERMEASE"/>
    <property type="match status" value="1"/>
</dbReference>
<reference evidence="3 4" key="1">
    <citation type="submission" date="2024-09" db="EMBL/GenBank/DDBJ databases">
        <authorList>
            <person name="Sun Q."/>
            <person name="Mori K."/>
        </authorList>
    </citation>
    <scope>NUCLEOTIDE SEQUENCE [LARGE SCALE GENOMIC DNA]</scope>
    <source>
        <strain evidence="3 4">TBRC 4575</strain>
    </source>
</reference>
<gene>
    <name evidence="3" type="ORF">ACFFGS_11430</name>
</gene>
<feature type="transmembrane region" description="Helical" evidence="1">
    <location>
        <begin position="126"/>
        <end position="150"/>
    </location>
</feature>
<sequence length="338" mass="38578">MDWFYIGSLALASMLTLQLSDRRHWVIGHLGIVAVVGLLIAAYRAFSAQADPLWQLLIVGLKILAYGLLPLVTLIVAISFVRYSYRLIRKEGWHFHYSLLAIVGILLIGMLTLAALNFSSWQDERLWQLLGLAFLLTAFFVFSFLAYLVVCVTTRLGWRHQLDAIIVLGAGLMPDGRPTRSLSYRLKAAAKLYHRQRTKYHQRLVIVVSGGQGADEVVAESTAMRRYLMAIGVPRDAILEENQSTTTRENLIFSHRLLVQRQPLYRAVFVTNGYHVLRANIFARQLHLNLTGIGARTPFYYLPFAMFREYLALIVMYRWTNFIAVIVLTGLYGWLLVR</sequence>
<organism evidence="3 4">
    <name type="scientific">Lactiplantibacillus plajomi</name>
    <dbReference type="NCBI Taxonomy" id="1457217"/>
    <lineage>
        <taxon>Bacteria</taxon>
        <taxon>Bacillati</taxon>
        <taxon>Bacillota</taxon>
        <taxon>Bacilli</taxon>
        <taxon>Lactobacillales</taxon>
        <taxon>Lactobacillaceae</taxon>
        <taxon>Lactiplantibacillus</taxon>
    </lineage>
</organism>
<dbReference type="InterPro" id="IPR003848">
    <property type="entry name" value="DUF218"/>
</dbReference>
<dbReference type="InterPro" id="IPR014729">
    <property type="entry name" value="Rossmann-like_a/b/a_fold"/>
</dbReference>
<dbReference type="Pfam" id="PF02698">
    <property type="entry name" value="DUF218"/>
    <property type="match status" value="1"/>
</dbReference>
<keyword evidence="1" id="KW-0812">Transmembrane</keyword>
<evidence type="ECO:0000313" key="3">
    <source>
        <dbReference type="EMBL" id="MFC0424736.1"/>
    </source>
</evidence>
<keyword evidence="1" id="KW-0472">Membrane</keyword>
<evidence type="ECO:0000256" key="1">
    <source>
        <dbReference type="SAM" id="Phobius"/>
    </source>
</evidence>
<dbReference type="EMBL" id="JBHLUK010000074">
    <property type="protein sequence ID" value="MFC0424736.1"/>
    <property type="molecule type" value="Genomic_DNA"/>
</dbReference>
<evidence type="ECO:0000313" key="4">
    <source>
        <dbReference type="Proteomes" id="UP001589855"/>
    </source>
</evidence>
<evidence type="ECO:0000259" key="2">
    <source>
        <dbReference type="Pfam" id="PF02698"/>
    </source>
</evidence>
<dbReference type="RefSeq" id="WP_137644501.1">
    <property type="nucleotide sequence ID" value="NZ_BAABRM010000005.1"/>
</dbReference>
<protein>
    <submittedName>
        <fullName evidence="3">YdcF family protein</fullName>
    </submittedName>
</protein>
<feature type="transmembrane region" description="Helical" evidence="1">
    <location>
        <begin position="310"/>
        <end position="335"/>
    </location>
</feature>
<feature type="domain" description="DUF218" evidence="2">
    <location>
        <begin position="163"/>
        <end position="311"/>
    </location>
</feature>
<feature type="transmembrane region" description="Helical" evidence="1">
    <location>
        <begin position="63"/>
        <end position="85"/>
    </location>
</feature>
<dbReference type="CDD" id="cd06259">
    <property type="entry name" value="YdcF-like"/>
    <property type="match status" value="1"/>
</dbReference>
<name>A0ABV6K5L2_9LACO</name>
<dbReference type="Proteomes" id="UP001589855">
    <property type="component" value="Unassembled WGS sequence"/>
</dbReference>
<dbReference type="Gene3D" id="3.40.50.620">
    <property type="entry name" value="HUPs"/>
    <property type="match status" value="1"/>
</dbReference>
<keyword evidence="1" id="KW-1133">Transmembrane helix</keyword>
<dbReference type="PANTHER" id="PTHR30336:SF18">
    <property type="entry name" value="MEMBRANE PROTEIN"/>
    <property type="match status" value="1"/>
</dbReference>
<proteinExistence type="predicted"/>
<accession>A0ABV6K5L2</accession>
<dbReference type="InterPro" id="IPR051599">
    <property type="entry name" value="Cell_Envelope_Assoc"/>
</dbReference>
<comment type="caution">
    <text evidence="3">The sequence shown here is derived from an EMBL/GenBank/DDBJ whole genome shotgun (WGS) entry which is preliminary data.</text>
</comment>